<dbReference type="AlphaFoldDB" id="A0A9P6JB99"/>
<organism evidence="2 3">
    <name type="scientific">Mortierella alpina</name>
    <name type="common">Oleaginous fungus</name>
    <name type="synonym">Mortierella renispora</name>
    <dbReference type="NCBI Taxonomy" id="64518"/>
    <lineage>
        <taxon>Eukaryota</taxon>
        <taxon>Fungi</taxon>
        <taxon>Fungi incertae sedis</taxon>
        <taxon>Mucoromycota</taxon>
        <taxon>Mortierellomycotina</taxon>
        <taxon>Mortierellomycetes</taxon>
        <taxon>Mortierellales</taxon>
        <taxon>Mortierellaceae</taxon>
        <taxon>Mortierella</taxon>
    </lineage>
</organism>
<dbReference type="OrthoDB" id="2397020at2759"/>
<evidence type="ECO:0000313" key="3">
    <source>
        <dbReference type="Proteomes" id="UP000738359"/>
    </source>
</evidence>
<evidence type="ECO:0008006" key="4">
    <source>
        <dbReference type="Google" id="ProtNLM"/>
    </source>
</evidence>
<gene>
    <name evidence="2" type="ORF">BGZ70_003268</name>
</gene>
<feature type="compositionally biased region" description="Basic and acidic residues" evidence="1">
    <location>
        <begin position="496"/>
        <end position="513"/>
    </location>
</feature>
<feature type="compositionally biased region" description="Polar residues" evidence="1">
    <location>
        <begin position="486"/>
        <end position="495"/>
    </location>
</feature>
<dbReference type="CDD" id="cd09917">
    <property type="entry name" value="F-box_SF"/>
    <property type="match status" value="1"/>
</dbReference>
<name>A0A9P6JB99_MORAP</name>
<keyword evidence="3" id="KW-1185">Reference proteome</keyword>
<dbReference type="SUPFAM" id="SSF52047">
    <property type="entry name" value="RNI-like"/>
    <property type="match status" value="1"/>
</dbReference>
<evidence type="ECO:0000313" key="2">
    <source>
        <dbReference type="EMBL" id="KAF9966106.1"/>
    </source>
</evidence>
<dbReference type="EMBL" id="JAAAHY010000187">
    <property type="protein sequence ID" value="KAF9966106.1"/>
    <property type="molecule type" value="Genomic_DNA"/>
</dbReference>
<dbReference type="Gene3D" id="3.80.10.10">
    <property type="entry name" value="Ribonuclease Inhibitor"/>
    <property type="match status" value="1"/>
</dbReference>
<comment type="caution">
    <text evidence="2">The sequence shown here is derived from an EMBL/GenBank/DDBJ whole genome shotgun (WGS) entry which is preliminary data.</text>
</comment>
<dbReference type="Proteomes" id="UP000738359">
    <property type="component" value="Unassembled WGS sequence"/>
</dbReference>
<feature type="region of interest" description="Disordered" evidence="1">
    <location>
        <begin position="486"/>
        <end position="513"/>
    </location>
</feature>
<proteinExistence type="predicted"/>
<dbReference type="InterPro" id="IPR032675">
    <property type="entry name" value="LRR_dom_sf"/>
</dbReference>
<sequence>MNSTPHLAHQKKPRSQDRALALQELREHIGSYLSRCDLGALCQASRRWHRDWNPVYWKDVHQPKDRTVDFASNGHLIRSLELTTTKQPVLSAIRDYCHHLRHLKLTSYKLTPEMFKECIMGLPPTAAAETVQAQETSVQANPKDIPPALEPCFYKSAYLSNSLRTLNLRMEPEVCEIMLPWLTRAKKAGHLQGLRSFTVAPAVITYTCIMMDPEPERFVKLSDIYAFLDAFPALTALSTGDMKIINENKEAPTYQRTELQVYPSISSLQLHVEHDALFEDVASRIPNVTKLSVYLAGSSNIIPAIRQHYPGLKMLAVDMSSHSEYYRPFADEDIEGQRREFKDWIDLFQGLPHLESLSTRYTSLPWTVMESLAKSCPRLEQLRFGYNTFLSVLGLKSLLRSCTRLKSIHVEDQALSASIVANDDLWKSPVETLYLDQVLLKTEQDMDNFRRRIRLLPTLRSLTFKGCSCLSARVLLEPQEYALASAGQTSNPNTDTDAKATRERDEATCDGAGESKRAKEMDISFSTIAYPNLENLSIEWFKGPLFSDSTEAFSTMLDHMPCLRYLVLDRDYTEEDLRQVRRRHVPG</sequence>
<protein>
    <recommendedName>
        <fullName evidence="4">F-box domain-containing protein</fullName>
    </recommendedName>
</protein>
<reference evidence="2" key="1">
    <citation type="journal article" date="2020" name="Fungal Divers.">
        <title>Resolving the Mortierellaceae phylogeny through synthesis of multi-gene phylogenetics and phylogenomics.</title>
        <authorList>
            <person name="Vandepol N."/>
            <person name="Liber J."/>
            <person name="Desiro A."/>
            <person name="Na H."/>
            <person name="Kennedy M."/>
            <person name="Barry K."/>
            <person name="Grigoriev I.V."/>
            <person name="Miller A.N."/>
            <person name="O'Donnell K."/>
            <person name="Stajich J.E."/>
            <person name="Bonito G."/>
        </authorList>
    </citation>
    <scope>NUCLEOTIDE SEQUENCE</scope>
    <source>
        <strain evidence="2">CK1249</strain>
    </source>
</reference>
<accession>A0A9P6JB99</accession>
<evidence type="ECO:0000256" key="1">
    <source>
        <dbReference type="SAM" id="MobiDB-lite"/>
    </source>
</evidence>